<protein>
    <submittedName>
        <fullName evidence="17">TonB-dependent receptor</fullName>
    </submittedName>
</protein>
<dbReference type="PANTHER" id="PTHR32552:SF81">
    <property type="entry name" value="TONB-DEPENDENT OUTER MEMBRANE RECEPTOR"/>
    <property type="match status" value="1"/>
</dbReference>
<keyword evidence="7" id="KW-0406">Ion transport</keyword>
<evidence type="ECO:0000256" key="14">
    <source>
        <dbReference type="SAM" id="SignalP"/>
    </source>
</evidence>
<keyword evidence="8 12" id="KW-0798">TonB box</keyword>
<evidence type="ECO:0000256" key="6">
    <source>
        <dbReference type="ARBA" id="ARBA00023004"/>
    </source>
</evidence>
<dbReference type="InterPro" id="IPR036942">
    <property type="entry name" value="Beta-barrel_TonB_sf"/>
</dbReference>
<comment type="subcellular location">
    <subcellularLocation>
        <location evidence="1 11">Cell outer membrane</location>
        <topology evidence="1 11">Multi-pass membrane protein</topology>
    </subcellularLocation>
</comment>
<dbReference type="RefSeq" id="WP_241447228.1">
    <property type="nucleotide sequence ID" value="NZ_JAKZHW010000001.1"/>
</dbReference>
<dbReference type="Gene3D" id="2.40.170.20">
    <property type="entry name" value="TonB-dependent receptor, beta-barrel domain"/>
    <property type="match status" value="1"/>
</dbReference>
<evidence type="ECO:0000256" key="1">
    <source>
        <dbReference type="ARBA" id="ARBA00004571"/>
    </source>
</evidence>
<dbReference type="EMBL" id="JAKZHW010000001">
    <property type="protein sequence ID" value="MCH8616429.1"/>
    <property type="molecule type" value="Genomic_DNA"/>
</dbReference>
<evidence type="ECO:0000256" key="2">
    <source>
        <dbReference type="ARBA" id="ARBA00022448"/>
    </source>
</evidence>
<keyword evidence="4" id="KW-0410">Iron transport</keyword>
<dbReference type="PANTHER" id="PTHR32552">
    <property type="entry name" value="FERRICHROME IRON RECEPTOR-RELATED"/>
    <property type="match status" value="1"/>
</dbReference>
<keyword evidence="17" id="KW-0675">Receptor</keyword>
<organism evidence="17 18">
    <name type="scientific">Sphingomonas telluris</name>
    <dbReference type="NCBI Taxonomy" id="2907998"/>
    <lineage>
        <taxon>Bacteria</taxon>
        <taxon>Pseudomonadati</taxon>
        <taxon>Pseudomonadota</taxon>
        <taxon>Alphaproteobacteria</taxon>
        <taxon>Sphingomonadales</taxon>
        <taxon>Sphingomonadaceae</taxon>
        <taxon>Sphingomonas</taxon>
    </lineage>
</organism>
<name>A0ABS9VPJ4_9SPHN</name>
<evidence type="ECO:0000256" key="12">
    <source>
        <dbReference type="RuleBase" id="RU003357"/>
    </source>
</evidence>
<evidence type="ECO:0000256" key="3">
    <source>
        <dbReference type="ARBA" id="ARBA00022452"/>
    </source>
</evidence>
<feature type="region of interest" description="Disordered" evidence="13">
    <location>
        <begin position="32"/>
        <end position="63"/>
    </location>
</feature>
<evidence type="ECO:0000256" key="11">
    <source>
        <dbReference type="PROSITE-ProRule" id="PRU01360"/>
    </source>
</evidence>
<keyword evidence="2 11" id="KW-0813">Transport</keyword>
<evidence type="ECO:0000256" key="8">
    <source>
        <dbReference type="ARBA" id="ARBA00023077"/>
    </source>
</evidence>
<accession>A0ABS9VPJ4</accession>
<dbReference type="Proteomes" id="UP001203058">
    <property type="component" value="Unassembled WGS sequence"/>
</dbReference>
<dbReference type="InterPro" id="IPR039426">
    <property type="entry name" value="TonB-dep_rcpt-like"/>
</dbReference>
<evidence type="ECO:0000256" key="7">
    <source>
        <dbReference type="ARBA" id="ARBA00023065"/>
    </source>
</evidence>
<keyword evidence="6" id="KW-0408">Iron</keyword>
<evidence type="ECO:0000256" key="10">
    <source>
        <dbReference type="ARBA" id="ARBA00023237"/>
    </source>
</evidence>
<evidence type="ECO:0000256" key="9">
    <source>
        <dbReference type="ARBA" id="ARBA00023136"/>
    </source>
</evidence>
<keyword evidence="9 11" id="KW-0472">Membrane</keyword>
<keyword evidence="5 11" id="KW-0812">Transmembrane</keyword>
<feature type="signal peptide" evidence="14">
    <location>
        <begin position="1"/>
        <end position="27"/>
    </location>
</feature>
<keyword evidence="14" id="KW-0732">Signal</keyword>
<comment type="caution">
    <text evidence="17">The sequence shown here is derived from an EMBL/GenBank/DDBJ whole genome shotgun (WGS) entry which is preliminary data.</text>
</comment>
<evidence type="ECO:0000259" key="15">
    <source>
        <dbReference type="Pfam" id="PF00593"/>
    </source>
</evidence>
<sequence length="841" mass="91046">MNHRKQLLAFASASSLAFGLCASPAYAQDQTQDQTQAAPAADEAAAATTTADQAAPAPAANDDTGEIVVTAQKRAENVQDVPISIAAYSGSTLERNNVVNVEGLAKITPNLSVAKGAQTSYVRLAIRGIGAASNTTVEPSVAVFLDGAYVPRVGAVVSSMLDMESVEVLRGPQGTLFGRNASVGAVSFHTAQPKFGDLSGELTGEIGNGNRYRAYGYLNVPVGDHSAFRFAGSQQWFKGYWHNELDGKQVGGTDDTILRGSFRTEVGPFDWVFRADYAKVTGDAATNIDFDRSSVSDAQWNFFSAFLGAPDTNLNDDKMNQYLTANVKDKQWGLNSTLSFDVGGGSTVRLIDNYRDWKNTQLDGDVIFTPSQILSRTAPYDSKSQNHELQFISPTGQWLDGRLDLVAGLYYFHEKYEQGERLHMNSQFCKIIPPTPLPSPPFPPGTTQKSFCNGMLAANGGTIENATVQDVHQTTDSYAAYAQANFHFTDQFFATAGGRFSKDKKDGSYNQQTNPLLATVRALEVLDLPDIDDSRFTYRLGLNYEPTQDLLFFGTYSTGYKSAGYNSGAGSPSLTTVGNPPVLVTPQRRVFDRETTENWELGAKTSWLDRKLTLNLTFYRMNIKGFQDRAFDGTSFTVRNAGNLRHQGFEFDGVAKPVRNLSLFASVAYLDSEFTDYPNAPGLPGCAPTALGVPAACVAAGLGPIQDLKGKPATFAPKWSGRLGFDWYGDFGSSGWGWDLTSNLTFVSKQYGGLQNDANPQTIIDGYALLGARATLNGPGNRWSVALFGNNLLDKQYEAGNLYQFLGGSLGLGNGVYPGSMATRRLHADPRTYGISGTIRF</sequence>
<evidence type="ECO:0000313" key="17">
    <source>
        <dbReference type="EMBL" id="MCH8616429.1"/>
    </source>
</evidence>
<dbReference type="PROSITE" id="PS52016">
    <property type="entry name" value="TONB_DEPENDENT_REC_3"/>
    <property type="match status" value="1"/>
</dbReference>
<keyword evidence="10 11" id="KW-0998">Cell outer membrane</keyword>
<proteinExistence type="inferred from homology"/>
<feature type="domain" description="TonB-dependent receptor plug" evidence="16">
    <location>
        <begin position="78"/>
        <end position="184"/>
    </location>
</feature>
<feature type="chain" id="PRO_5045366027" evidence="14">
    <location>
        <begin position="28"/>
        <end position="841"/>
    </location>
</feature>
<evidence type="ECO:0000259" key="16">
    <source>
        <dbReference type="Pfam" id="PF07715"/>
    </source>
</evidence>
<reference evidence="17 18" key="1">
    <citation type="submission" date="2022-03" db="EMBL/GenBank/DDBJ databases">
        <authorList>
            <person name="Jo J.-H."/>
            <person name="Im W.-T."/>
        </authorList>
    </citation>
    <scope>NUCLEOTIDE SEQUENCE [LARGE SCALE GENOMIC DNA]</scope>
    <source>
        <strain evidence="17 18">SM33</strain>
    </source>
</reference>
<feature type="domain" description="TonB-dependent receptor-like beta-barrel" evidence="15">
    <location>
        <begin position="461"/>
        <end position="792"/>
    </location>
</feature>
<dbReference type="SUPFAM" id="SSF56935">
    <property type="entry name" value="Porins"/>
    <property type="match status" value="1"/>
</dbReference>
<dbReference type="InterPro" id="IPR000531">
    <property type="entry name" value="Beta-barrel_TonB"/>
</dbReference>
<evidence type="ECO:0000256" key="13">
    <source>
        <dbReference type="SAM" id="MobiDB-lite"/>
    </source>
</evidence>
<dbReference type="Pfam" id="PF00593">
    <property type="entry name" value="TonB_dep_Rec_b-barrel"/>
    <property type="match status" value="1"/>
</dbReference>
<evidence type="ECO:0000256" key="5">
    <source>
        <dbReference type="ARBA" id="ARBA00022692"/>
    </source>
</evidence>
<dbReference type="InterPro" id="IPR012910">
    <property type="entry name" value="Plug_dom"/>
</dbReference>
<evidence type="ECO:0000256" key="4">
    <source>
        <dbReference type="ARBA" id="ARBA00022496"/>
    </source>
</evidence>
<feature type="compositionally biased region" description="Low complexity" evidence="13">
    <location>
        <begin position="32"/>
        <end position="62"/>
    </location>
</feature>
<keyword evidence="18" id="KW-1185">Reference proteome</keyword>
<dbReference type="Pfam" id="PF07715">
    <property type="entry name" value="Plug"/>
    <property type="match status" value="1"/>
</dbReference>
<gene>
    <name evidence="17" type="ORF">LZ016_09995</name>
</gene>
<evidence type="ECO:0000313" key="18">
    <source>
        <dbReference type="Proteomes" id="UP001203058"/>
    </source>
</evidence>
<keyword evidence="3 11" id="KW-1134">Transmembrane beta strand</keyword>
<comment type="similarity">
    <text evidence="11 12">Belongs to the TonB-dependent receptor family.</text>
</comment>